<sequence length="164" mass="18890">MKGVLELNDEDFQKITSQKLDGPAFLDLTQDDLMKIGMTLGSAKTITRLVKKLKGEEQVSMESQLMKRMFEEFKETQFELLKQILNRIKELKGEEQVKRKNCVLLFPFKSKPNQSRECMWYNPVSNKQFMSVDIYALPFSIKGTADVVVTKKAFVKTWNVVGGI</sequence>
<dbReference type="InterPro" id="IPR013761">
    <property type="entry name" value="SAM/pointed_sf"/>
</dbReference>
<dbReference type="Gene3D" id="1.10.150.50">
    <property type="entry name" value="Transcription Factor, Ets-1"/>
    <property type="match status" value="1"/>
</dbReference>
<reference evidence="1 2" key="1">
    <citation type="submission" date="2018-06" db="EMBL/GenBank/DDBJ databases">
        <title>Comparative genomics reveals the genomic features of Rhizophagus irregularis, R. cerebriforme, R. diaphanum and Gigaspora rosea, and their symbiotic lifestyle signature.</title>
        <authorList>
            <person name="Morin E."/>
            <person name="San Clemente H."/>
            <person name="Chen E.C.H."/>
            <person name="De La Providencia I."/>
            <person name="Hainaut M."/>
            <person name="Kuo A."/>
            <person name="Kohler A."/>
            <person name="Murat C."/>
            <person name="Tang N."/>
            <person name="Roy S."/>
            <person name="Loubradou J."/>
            <person name="Henrissat B."/>
            <person name="Grigoriev I.V."/>
            <person name="Corradi N."/>
            <person name="Roux C."/>
            <person name="Martin F.M."/>
        </authorList>
    </citation>
    <scope>NUCLEOTIDE SEQUENCE [LARGE SCALE GENOMIC DNA]</scope>
    <source>
        <strain evidence="1 2">DAOM 194757</strain>
    </source>
</reference>
<dbReference type="EMBL" id="QKWP01003515">
    <property type="protein sequence ID" value="RIB00869.1"/>
    <property type="molecule type" value="Genomic_DNA"/>
</dbReference>
<dbReference type="Proteomes" id="UP000266673">
    <property type="component" value="Unassembled WGS sequence"/>
</dbReference>
<dbReference type="AlphaFoldDB" id="A0A397TWW6"/>
<gene>
    <name evidence="1" type="ORF">C2G38_2051321</name>
</gene>
<dbReference type="OrthoDB" id="2409171at2759"/>
<organism evidence="1 2">
    <name type="scientific">Gigaspora rosea</name>
    <dbReference type="NCBI Taxonomy" id="44941"/>
    <lineage>
        <taxon>Eukaryota</taxon>
        <taxon>Fungi</taxon>
        <taxon>Fungi incertae sedis</taxon>
        <taxon>Mucoromycota</taxon>
        <taxon>Glomeromycotina</taxon>
        <taxon>Glomeromycetes</taxon>
        <taxon>Diversisporales</taxon>
        <taxon>Gigasporaceae</taxon>
        <taxon>Gigaspora</taxon>
    </lineage>
</organism>
<comment type="caution">
    <text evidence="1">The sequence shown here is derived from an EMBL/GenBank/DDBJ whole genome shotgun (WGS) entry which is preliminary data.</text>
</comment>
<name>A0A397TWW6_9GLOM</name>
<proteinExistence type="predicted"/>
<protein>
    <submittedName>
        <fullName evidence="1">Uncharacterized protein</fullName>
    </submittedName>
</protein>
<keyword evidence="2" id="KW-1185">Reference proteome</keyword>
<accession>A0A397TWW6</accession>
<evidence type="ECO:0000313" key="2">
    <source>
        <dbReference type="Proteomes" id="UP000266673"/>
    </source>
</evidence>
<dbReference type="SUPFAM" id="SSF47769">
    <property type="entry name" value="SAM/Pointed domain"/>
    <property type="match status" value="1"/>
</dbReference>
<evidence type="ECO:0000313" key="1">
    <source>
        <dbReference type="EMBL" id="RIB00869.1"/>
    </source>
</evidence>